<dbReference type="Proteomes" id="UP000199595">
    <property type="component" value="Unassembled WGS sequence"/>
</dbReference>
<dbReference type="Gene3D" id="3.30.300.30">
    <property type="match status" value="1"/>
</dbReference>
<gene>
    <name evidence="2" type="ORF">SAMN05444411_10658</name>
</gene>
<reference evidence="3" key="1">
    <citation type="submission" date="2016-10" db="EMBL/GenBank/DDBJ databases">
        <authorList>
            <person name="Varghese N."/>
            <person name="Submissions S."/>
        </authorList>
    </citation>
    <scope>NUCLEOTIDE SEQUENCE [LARGE SCALE GENOMIC DNA]</scope>
    <source>
        <strain evidence="3">DSM 24956</strain>
    </source>
</reference>
<dbReference type="InterPro" id="IPR000873">
    <property type="entry name" value="AMP-dep_synth/lig_dom"/>
</dbReference>
<sequence length="352" mass="39702">MIKNQFHKSFNLNEKSFTEVEELINFSKTISVEVHSFLIDWFDTKLFVEVKTSGSTGTPKIIKLQKEFMINSALATGSYFNLNEKTTALLCMSANYIAGKMMLVRALTLGWHLDVVEANSNPLKDLDKTYDFSAMVPLQLNNSLNEIHKVKRLIVGGGVVSNELLQKIKNIKTEIFATYGMTETITHIAVKRLNYHSEGNEESHYTTLTNISISKDKRGCLIINAPKVSSEEIITNDLVELISEKEFKWLGRYDSVINSGGIKLIPEQIEEKLSSIINNRFFVAGIQDAVLGEKLVLIVEGNIDNGTLNQVKNLNSLSKFEIPKEIFFTSKFVETPTKKINRLKTLSLLNKD</sequence>
<accession>A0A1H3C5A6</accession>
<dbReference type="RefSeq" id="WP_090123607.1">
    <property type="nucleotide sequence ID" value="NZ_FNNJ01000006.1"/>
</dbReference>
<dbReference type="PANTHER" id="PTHR43201">
    <property type="entry name" value="ACYL-COA SYNTHETASE"/>
    <property type="match status" value="1"/>
</dbReference>
<dbReference type="GO" id="GO:0006631">
    <property type="term" value="P:fatty acid metabolic process"/>
    <property type="evidence" value="ECO:0007669"/>
    <property type="project" value="TreeGrafter"/>
</dbReference>
<dbReference type="AlphaFoldDB" id="A0A1H3C5A6"/>
<dbReference type="SUPFAM" id="SSF56801">
    <property type="entry name" value="Acetyl-CoA synthetase-like"/>
    <property type="match status" value="1"/>
</dbReference>
<feature type="domain" description="AMP-dependent synthetase/ligase" evidence="1">
    <location>
        <begin position="52"/>
        <end position="192"/>
    </location>
</feature>
<organism evidence="2 3">
    <name type="scientific">Lutibacter oricola</name>
    <dbReference type="NCBI Taxonomy" id="762486"/>
    <lineage>
        <taxon>Bacteria</taxon>
        <taxon>Pseudomonadati</taxon>
        <taxon>Bacteroidota</taxon>
        <taxon>Flavobacteriia</taxon>
        <taxon>Flavobacteriales</taxon>
        <taxon>Flavobacteriaceae</taxon>
        <taxon>Lutibacter</taxon>
    </lineage>
</organism>
<dbReference type="PANTHER" id="PTHR43201:SF32">
    <property type="entry name" value="2-SUCCINYLBENZOATE--COA LIGASE, CHLOROPLASTIC_PEROXISOMAL"/>
    <property type="match status" value="1"/>
</dbReference>
<proteinExistence type="predicted"/>
<evidence type="ECO:0000313" key="2">
    <source>
        <dbReference type="EMBL" id="SDX49271.1"/>
    </source>
</evidence>
<evidence type="ECO:0000313" key="3">
    <source>
        <dbReference type="Proteomes" id="UP000199595"/>
    </source>
</evidence>
<protein>
    <submittedName>
        <fullName evidence="2">O-succinylbenzoic acid--CoA ligase</fullName>
    </submittedName>
</protein>
<dbReference type="GO" id="GO:0031956">
    <property type="term" value="F:medium-chain fatty acid-CoA ligase activity"/>
    <property type="evidence" value="ECO:0007669"/>
    <property type="project" value="TreeGrafter"/>
</dbReference>
<dbReference type="InterPro" id="IPR042099">
    <property type="entry name" value="ANL_N_sf"/>
</dbReference>
<dbReference type="Gene3D" id="3.40.50.12780">
    <property type="entry name" value="N-terminal domain of ligase-like"/>
    <property type="match status" value="1"/>
</dbReference>
<keyword evidence="2" id="KW-0436">Ligase</keyword>
<dbReference type="Pfam" id="PF00501">
    <property type="entry name" value="AMP-binding"/>
    <property type="match status" value="1"/>
</dbReference>
<name>A0A1H3C5A6_9FLAO</name>
<dbReference type="OrthoDB" id="8870348at2"/>
<evidence type="ECO:0000259" key="1">
    <source>
        <dbReference type="Pfam" id="PF00501"/>
    </source>
</evidence>
<dbReference type="STRING" id="762486.SAMN05444411_10658"/>
<dbReference type="InterPro" id="IPR045851">
    <property type="entry name" value="AMP-bd_C_sf"/>
</dbReference>
<dbReference type="EMBL" id="FNNJ01000006">
    <property type="protein sequence ID" value="SDX49271.1"/>
    <property type="molecule type" value="Genomic_DNA"/>
</dbReference>
<keyword evidence="3" id="KW-1185">Reference proteome</keyword>